<dbReference type="AlphaFoldDB" id="A0AB34KVY2"/>
<evidence type="ECO:0000313" key="6">
    <source>
        <dbReference type="EMBL" id="KAL1587515.1"/>
    </source>
</evidence>
<dbReference type="Proteomes" id="UP000803884">
    <property type="component" value="Unassembled WGS sequence"/>
</dbReference>
<proteinExistence type="inferred from homology"/>
<keyword evidence="7" id="KW-1185">Reference proteome</keyword>
<dbReference type="PANTHER" id="PTHR11552">
    <property type="entry name" value="GLUCOSE-METHANOL-CHOLINE GMC OXIDOREDUCTASE"/>
    <property type="match status" value="1"/>
</dbReference>
<feature type="signal peptide" evidence="3">
    <location>
        <begin position="1"/>
        <end position="17"/>
    </location>
</feature>
<dbReference type="Gene3D" id="3.30.560.10">
    <property type="entry name" value="Glucose Oxidase, domain 3"/>
    <property type="match status" value="2"/>
</dbReference>
<dbReference type="InterPro" id="IPR000172">
    <property type="entry name" value="GMC_OxRdtase_N"/>
</dbReference>
<dbReference type="InterPro" id="IPR036188">
    <property type="entry name" value="FAD/NAD-bd_sf"/>
</dbReference>
<dbReference type="SUPFAM" id="SSF54373">
    <property type="entry name" value="FAD-linked reductases, C-terminal domain"/>
    <property type="match status" value="1"/>
</dbReference>
<keyword evidence="3" id="KW-0732">Signal</keyword>
<dbReference type="GO" id="GO:0044550">
    <property type="term" value="P:secondary metabolite biosynthetic process"/>
    <property type="evidence" value="ECO:0007669"/>
    <property type="project" value="TreeGrafter"/>
</dbReference>
<dbReference type="RefSeq" id="XP_069230620.1">
    <property type="nucleotide sequence ID" value="XM_069372532.1"/>
</dbReference>
<sequence length="738" mass="78546">MLAFSLAYICLLGIASALPLNSPLLDEYDYIIVGGGPAGLTVANRLSEDPNVNVLLLEAGPADVGEDIIYVPGLIGHDIGGRYDWNLSTVPQAYLDGNPRSIPQGRALGGGTLLNGMLWSRGGREDYDDWVQLGSPGWSWDDLLPYFKKSETYSPMQSETVAEQYSSWEDTSVHGYDGPVNVSFPHYTWNASINLFEGLNELGVPTAFDPNAGDVAGASYLPFDLEPLTQSRATARRAYFDTVVDRPNLWVVTEQAVTQVLFNGAQGNPDASTPVSTTMNLGQGTSPSTRDSIFGQGSVLNISSLPVDRPTRGSLAKRNILSTLWRRLRLSFNIFRRQTSTLPSPTLIATGVEFAPDAQSPRQTVRASREVILAAGAIHTPQVLMLSGIGPSDHLQHHGIETLVDLPGVGNNLQDHMQVWCWAPYHNPYTPNPTALNTDQAFVNASWDEYWTRRTGPFTSGAIAGVAFPSLPHITSPTTASSLASLAAAQLPALYLSPSAATHPALLAGYSAQLSLLAPALASPSRAAYELINANDGDLTAATMRPLSRGTLRLASPQPFVPPLIDPRYGSNPLDLLVLRAALAFNARLIATRAMAPLAPAQTSPRPGASEQELDAYIRARAQTEYHPSGTAAMMPLALGGVVDSELRVYGTGNVRVVDASVMPVVPAGHLQGVVYGVAEKAADIIKAANGGLVGGELGDGQDLSEPMHLAPDTTAAPQASPAQVDVVTMTTFLTVYV</sequence>
<evidence type="ECO:0000256" key="3">
    <source>
        <dbReference type="SAM" id="SignalP"/>
    </source>
</evidence>
<protein>
    <recommendedName>
        <fullName evidence="4 5">Glucose-methanol-choline oxidoreductase N-terminal domain-containing protein</fullName>
    </recommendedName>
</protein>
<dbReference type="InterPro" id="IPR007867">
    <property type="entry name" value="GMC_OxRtase_C"/>
</dbReference>
<name>A0AB34KVY2_9PEZI</name>
<dbReference type="GeneID" id="96005370"/>
<dbReference type="PROSITE" id="PS00624">
    <property type="entry name" value="GMC_OXRED_2"/>
    <property type="match status" value="1"/>
</dbReference>
<feature type="chain" id="PRO_5044308775" description="Glucose-methanol-choline oxidoreductase N-terminal domain-containing protein" evidence="3">
    <location>
        <begin position="18"/>
        <end position="738"/>
    </location>
</feature>
<dbReference type="PROSITE" id="PS00623">
    <property type="entry name" value="GMC_OXRED_1"/>
    <property type="match status" value="1"/>
</dbReference>
<gene>
    <name evidence="6" type="ORF">WHR41_03926</name>
</gene>
<evidence type="ECO:0000256" key="2">
    <source>
        <dbReference type="RuleBase" id="RU003968"/>
    </source>
</evidence>
<dbReference type="Gene3D" id="3.50.50.60">
    <property type="entry name" value="FAD/NAD(P)-binding domain"/>
    <property type="match status" value="2"/>
</dbReference>
<dbReference type="Pfam" id="PF00732">
    <property type="entry name" value="GMC_oxred_N"/>
    <property type="match status" value="2"/>
</dbReference>
<keyword evidence="2" id="KW-0274">FAD</keyword>
<dbReference type="PANTHER" id="PTHR11552:SF115">
    <property type="entry name" value="DEHYDROGENASE XPTC-RELATED"/>
    <property type="match status" value="1"/>
</dbReference>
<reference evidence="6 7" key="1">
    <citation type="journal article" date="2020" name="Microbiol. Resour. Announc.">
        <title>Draft Genome Sequence of a Cladosporium Species Isolated from the Mesophotic Ascidian Didemnum maculosum.</title>
        <authorList>
            <person name="Gioti A."/>
            <person name="Siaperas R."/>
            <person name="Nikolaivits E."/>
            <person name="Le Goff G."/>
            <person name="Ouazzani J."/>
            <person name="Kotoulas G."/>
            <person name="Topakas E."/>
        </authorList>
    </citation>
    <scope>NUCLEOTIDE SEQUENCE [LARGE SCALE GENOMIC DNA]</scope>
    <source>
        <strain evidence="6 7">TM138-S3</strain>
    </source>
</reference>
<evidence type="ECO:0000259" key="4">
    <source>
        <dbReference type="PROSITE" id="PS00623"/>
    </source>
</evidence>
<evidence type="ECO:0000259" key="5">
    <source>
        <dbReference type="PROSITE" id="PS00624"/>
    </source>
</evidence>
<feature type="domain" description="Glucose-methanol-choline oxidoreductase N-terminal" evidence="5">
    <location>
        <begin position="376"/>
        <end position="390"/>
    </location>
</feature>
<feature type="domain" description="Glucose-methanol-choline oxidoreductase N-terminal" evidence="4">
    <location>
        <begin position="105"/>
        <end position="128"/>
    </location>
</feature>
<accession>A0AB34KVY2</accession>
<dbReference type="GO" id="GO:0050660">
    <property type="term" value="F:flavin adenine dinucleotide binding"/>
    <property type="evidence" value="ECO:0007669"/>
    <property type="project" value="InterPro"/>
</dbReference>
<dbReference type="EMBL" id="JAAQHG020000010">
    <property type="protein sequence ID" value="KAL1587515.1"/>
    <property type="molecule type" value="Genomic_DNA"/>
</dbReference>
<dbReference type="SUPFAM" id="SSF51905">
    <property type="entry name" value="FAD/NAD(P)-binding domain"/>
    <property type="match status" value="1"/>
</dbReference>
<organism evidence="6 7">
    <name type="scientific">Cladosporium halotolerans</name>
    <dbReference type="NCBI Taxonomy" id="1052096"/>
    <lineage>
        <taxon>Eukaryota</taxon>
        <taxon>Fungi</taxon>
        <taxon>Dikarya</taxon>
        <taxon>Ascomycota</taxon>
        <taxon>Pezizomycotina</taxon>
        <taxon>Dothideomycetes</taxon>
        <taxon>Dothideomycetidae</taxon>
        <taxon>Cladosporiales</taxon>
        <taxon>Cladosporiaceae</taxon>
        <taxon>Cladosporium</taxon>
    </lineage>
</organism>
<evidence type="ECO:0000256" key="1">
    <source>
        <dbReference type="ARBA" id="ARBA00010790"/>
    </source>
</evidence>
<dbReference type="GO" id="GO:0016614">
    <property type="term" value="F:oxidoreductase activity, acting on CH-OH group of donors"/>
    <property type="evidence" value="ECO:0007669"/>
    <property type="project" value="InterPro"/>
</dbReference>
<dbReference type="Pfam" id="PF05199">
    <property type="entry name" value="GMC_oxred_C"/>
    <property type="match status" value="1"/>
</dbReference>
<comment type="caution">
    <text evidence="6">The sequence shown here is derived from an EMBL/GenBank/DDBJ whole genome shotgun (WGS) entry which is preliminary data.</text>
</comment>
<comment type="similarity">
    <text evidence="1 2">Belongs to the GMC oxidoreductase family.</text>
</comment>
<evidence type="ECO:0000313" key="7">
    <source>
        <dbReference type="Proteomes" id="UP000803884"/>
    </source>
</evidence>
<dbReference type="InterPro" id="IPR012132">
    <property type="entry name" value="GMC_OxRdtase"/>
</dbReference>
<keyword evidence="2" id="KW-0285">Flavoprotein</keyword>